<reference evidence="2 3" key="1">
    <citation type="submission" date="2017-02" db="EMBL/GenBank/DDBJ databases">
        <authorList>
            <person name="Peterson S.W."/>
        </authorList>
    </citation>
    <scope>NUCLEOTIDE SEQUENCE [LARGE SCALE GENOMIC DNA]</scope>
    <source>
        <strain evidence="2 3">DSM 21749</strain>
    </source>
</reference>
<protein>
    <submittedName>
        <fullName evidence="2">General secretion pathway protein I</fullName>
    </submittedName>
</protein>
<dbReference type="AlphaFoldDB" id="A0A1T4PEZ6"/>
<dbReference type="InterPro" id="IPR012902">
    <property type="entry name" value="N_methyl_site"/>
</dbReference>
<accession>A0A1T4PEZ6</accession>
<dbReference type="STRING" id="1122188.SAMN02745674_01162"/>
<evidence type="ECO:0000313" key="2">
    <source>
        <dbReference type="EMBL" id="SJZ90135.1"/>
    </source>
</evidence>
<dbReference type="PROSITE" id="PS00409">
    <property type="entry name" value="PROKAR_NTER_METHYL"/>
    <property type="match status" value="1"/>
</dbReference>
<organism evidence="2 3">
    <name type="scientific">Lysobacter spongiicola DSM 21749</name>
    <dbReference type="NCBI Taxonomy" id="1122188"/>
    <lineage>
        <taxon>Bacteria</taxon>
        <taxon>Pseudomonadati</taxon>
        <taxon>Pseudomonadota</taxon>
        <taxon>Gammaproteobacteria</taxon>
        <taxon>Lysobacterales</taxon>
        <taxon>Lysobacteraceae</taxon>
        <taxon>Novilysobacter</taxon>
    </lineage>
</organism>
<dbReference type="Proteomes" id="UP000190061">
    <property type="component" value="Unassembled WGS sequence"/>
</dbReference>
<keyword evidence="1" id="KW-0812">Transmembrane</keyword>
<dbReference type="OrthoDB" id="5702865at2"/>
<dbReference type="Pfam" id="PF07963">
    <property type="entry name" value="N_methyl"/>
    <property type="match status" value="1"/>
</dbReference>
<evidence type="ECO:0000313" key="3">
    <source>
        <dbReference type="Proteomes" id="UP000190061"/>
    </source>
</evidence>
<sequence length="146" mass="15977">MTRRGSACGRAAATGFTLLEAIIALVIFSMGALALYGWLGSNLKTLERVDVLQRRDASVRSGLQAIRLVNPLEEPRGRMAVGSHVFEWESQEVEPVRRAVSQVGLPTIFEVGLFEMQVRVLEGGAEVGEFSVRQLGHRQVGALEED</sequence>
<feature type="transmembrane region" description="Helical" evidence="1">
    <location>
        <begin position="12"/>
        <end position="39"/>
    </location>
</feature>
<keyword evidence="3" id="KW-1185">Reference proteome</keyword>
<evidence type="ECO:0000256" key="1">
    <source>
        <dbReference type="SAM" id="Phobius"/>
    </source>
</evidence>
<proteinExistence type="predicted"/>
<dbReference type="EMBL" id="FUXP01000003">
    <property type="protein sequence ID" value="SJZ90135.1"/>
    <property type="molecule type" value="Genomic_DNA"/>
</dbReference>
<gene>
    <name evidence="2" type="ORF">SAMN02745674_01162</name>
</gene>
<name>A0A1T4PEZ6_9GAMM</name>
<keyword evidence="1" id="KW-0472">Membrane</keyword>
<dbReference type="RefSeq" id="WP_159447348.1">
    <property type="nucleotide sequence ID" value="NZ_FUXP01000003.1"/>
</dbReference>
<dbReference type="NCBIfam" id="TIGR02532">
    <property type="entry name" value="IV_pilin_GFxxxE"/>
    <property type="match status" value="1"/>
</dbReference>
<keyword evidence="1" id="KW-1133">Transmembrane helix</keyword>